<gene>
    <name evidence="2" type="ORF">GLE_1085</name>
</gene>
<sequence>MPTPAETLETLLADFERGNPSAGANLRSLIETTPELETRMLTAIGDGHLDKFKPLDPALRARGILGGFDSKDDSIALPIDVLEASGADPRKANTLRMVFGHEIEHSIHKTDIARTAESTKQEIARIAGSPSPHDYTDVLRNHNDNARLREANDQIAGFNVLAAHVRRENPDATPEQLNEKLYASAPQMRQYFDVGLDADGKQTYAPKPGLTIGANGQIAVNANNIEAMGTYFYDRNRYPELYTQRNLGEAYRAEQEAAKADPSRPTPEVKVDLQALKLPGLALPPGFSDSSPALAPPAPRAPPESAPRPAEPATRSPFLDPSARSPDEPSGNDRAYFQMVRDRLPEQVPDHAVAHAVLQAKRGGLEADQVDPGKIGLHDGKIWIGANTPGFHVSVDPKQAPPMEQVQRELQTLPSAQPAAPAVATEEVQSPGGRSR</sequence>
<dbReference type="KEGG" id="lez:GLE_1085"/>
<accession>A0A0S2DD26</accession>
<protein>
    <submittedName>
        <fullName evidence="2">Uncharacterized protein</fullName>
    </submittedName>
</protein>
<dbReference type="Proteomes" id="UP000061569">
    <property type="component" value="Chromosome"/>
</dbReference>
<evidence type="ECO:0000313" key="3">
    <source>
        <dbReference type="Proteomes" id="UP000061569"/>
    </source>
</evidence>
<proteinExistence type="predicted"/>
<dbReference type="OrthoDB" id="6028430at2"/>
<dbReference type="PATRIC" id="fig|69.6.peg.1072"/>
<dbReference type="EMBL" id="CP013140">
    <property type="protein sequence ID" value="ALN56443.1"/>
    <property type="molecule type" value="Genomic_DNA"/>
</dbReference>
<name>A0A0S2DD26_LYSEN</name>
<feature type="compositionally biased region" description="Pro residues" evidence="1">
    <location>
        <begin position="294"/>
        <end position="310"/>
    </location>
</feature>
<reference evidence="2 3" key="1">
    <citation type="submission" date="2015-11" db="EMBL/GenBank/DDBJ databases">
        <title>Genome sequences of Lysobacter enzymogenes strain C3 and Lysobacter antibioticus ATCC 29479.</title>
        <authorList>
            <person name="Kobayashi D.Y."/>
        </authorList>
    </citation>
    <scope>NUCLEOTIDE SEQUENCE [LARGE SCALE GENOMIC DNA]</scope>
    <source>
        <strain evidence="2 3">C3</strain>
    </source>
</reference>
<dbReference type="AlphaFoldDB" id="A0A0S2DD26"/>
<feature type="region of interest" description="Disordered" evidence="1">
    <location>
        <begin position="413"/>
        <end position="436"/>
    </location>
</feature>
<organism evidence="2 3">
    <name type="scientific">Lysobacter enzymogenes</name>
    <dbReference type="NCBI Taxonomy" id="69"/>
    <lineage>
        <taxon>Bacteria</taxon>
        <taxon>Pseudomonadati</taxon>
        <taxon>Pseudomonadota</taxon>
        <taxon>Gammaproteobacteria</taxon>
        <taxon>Lysobacterales</taxon>
        <taxon>Lysobacteraceae</taxon>
        <taxon>Lysobacter</taxon>
    </lineage>
</organism>
<feature type="compositionally biased region" description="Low complexity" evidence="1">
    <location>
        <begin position="282"/>
        <end position="293"/>
    </location>
</feature>
<dbReference type="STRING" id="69.GLE_1085"/>
<evidence type="ECO:0000313" key="2">
    <source>
        <dbReference type="EMBL" id="ALN56443.1"/>
    </source>
</evidence>
<evidence type="ECO:0000256" key="1">
    <source>
        <dbReference type="SAM" id="MobiDB-lite"/>
    </source>
</evidence>
<feature type="region of interest" description="Disordered" evidence="1">
    <location>
        <begin position="282"/>
        <end position="333"/>
    </location>
</feature>